<evidence type="ECO:0000313" key="3">
    <source>
        <dbReference type="Proteomes" id="UP001151760"/>
    </source>
</evidence>
<name>A0ABQ5G2X6_9ASTR</name>
<dbReference type="EMBL" id="BQNB010017980">
    <property type="protein sequence ID" value="GJT69342.1"/>
    <property type="molecule type" value="Genomic_DNA"/>
</dbReference>
<dbReference type="GO" id="GO:0003964">
    <property type="term" value="F:RNA-directed DNA polymerase activity"/>
    <property type="evidence" value="ECO:0007669"/>
    <property type="project" value="UniProtKB-KW"/>
</dbReference>
<accession>A0ABQ5G2X6</accession>
<proteinExistence type="predicted"/>
<feature type="domain" description="Reverse transcriptase zinc-binding" evidence="1">
    <location>
        <begin position="365"/>
        <end position="448"/>
    </location>
</feature>
<keyword evidence="3" id="KW-1185">Reference proteome</keyword>
<reference evidence="2" key="1">
    <citation type="journal article" date="2022" name="Int. J. Mol. Sci.">
        <title>Draft Genome of Tanacetum Coccineum: Genomic Comparison of Closely Related Tanacetum-Family Plants.</title>
        <authorList>
            <person name="Yamashiro T."/>
            <person name="Shiraishi A."/>
            <person name="Nakayama K."/>
            <person name="Satake H."/>
        </authorList>
    </citation>
    <scope>NUCLEOTIDE SEQUENCE</scope>
</reference>
<dbReference type="PANTHER" id="PTHR36617:SF16">
    <property type="entry name" value="OS04G0516500 PROTEIN"/>
    <property type="match status" value="1"/>
</dbReference>
<keyword evidence="2" id="KW-0548">Nucleotidyltransferase</keyword>
<evidence type="ECO:0000259" key="1">
    <source>
        <dbReference type="Pfam" id="PF13966"/>
    </source>
</evidence>
<keyword evidence="2" id="KW-0695">RNA-directed DNA polymerase</keyword>
<keyword evidence="2" id="KW-0808">Transferase</keyword>
<gene>
    <name evidence="2" type="ORF">Tco_1028628</name>
</gene>
<dbReference type="PANTHER" id="PTHR36617">
    <property type="entry name" value="PROTEIN, PUTATIVE-RELATED"/>
    <property type="match status" value="1"/>
</dbReference>
<reference evidence="2" key="2">
    <citation type="submission" date="2022-01" db="EMBL/GenBank/DDBJ databases">
        <authorList>
            <person name="Yamashiro T."/>
            <person name="Shiraishi A."/>
            <person name="Satake H."/>
            <person name="Nakayama K."/>
        </authorList>
    </citation>
    <scope>NUCLEOTIDE SEQUENCE</scope>
</reference>
<dbReference type="Proteomes" id="UP001151760">
    <property type="component" value="Unassembled WGS sequence"/>
</dbReference>
<dbReference type="InterPro" id="IPR026960">
    <property type="entry name" value="RVT-Znf"/>
</dbReference>
<protein>
    <submittedName>
        <fullName evidence="2">RNA-directed DNA polymerase, eukaryota</fullName>
    </submittedName>
</protein>
<organism evidence="2 3">
    <name type="scientific">Tanacetum coccineum</name>
    <dbReference type="NCBI Taxonomy" id="301880"/>
    <lineage>
        <taxon>Eukaryota</taxon>
        <taxon>Viridiplantae</taxon>
        <taxon>Streptophyta</taxon>
        <taxon>Embryophyta</taxon>
        <taxon>Tracheophyta</taxon>
        <taxon>Spermatophyta</taxon>
        <taxon>Magnoliopsida</taxon>
        <taxon>eudicotyledons</taxon>
        <taxon>Gunneridae</taxon>
        <taxon>Pentapetalae</taxon>
        <taxon>asterids</taxon>
        <taxon>campanulids</taxon>
        <taxon>Asterales</taxon>
        <taxon>Asteraceae</taxon>
        <taxon>Asteroideae</taxon>
        <taxon>Anthemideae</taxon>
        <taxon>Anthemidinae</taxon>
        <taxon>Tanacetum</taxon>
    </lineage>
</organism>
<evidence type="ECO:0000313" key="2">
    <source>
        <dbReference type="EMBL" id="GJT69342.1"/>
    </source>
</evidence>
<dbReference type="Pfam" id="PF13966">
    <property type="entry name" value="zf-RVT"/>
    <property type="match status" value="1"/>
</dbReference>
<sequence>MTLTYIGPWTLLWAKGRSYGPQLKAQESDVENASQIHNIEKISEYSVKCIYYSYTWIWLQILGLLKPVDDGGELVAVVHGYGSLSADTKEARRLKKNRPDQKNRRRKFPASSIIPSFHNQNPNVALNGTNLPESSHIGGFWECVACHWRRCFENVNENGDGSGLRYTKEREVGLDYSAWARLTYAGWVMNKVKGLILTLCKTGGSFLSSLQLSMSQPLPYTAQDEERNTEDQPVEVSSAAGGDDVRREVFRIRCKDFVKVIGLVELGMSDIRRFGAILLKKWIGSVEGEQRLKEVFPRIYALEVNKHISVAFKFEQTSLSSSLRRMPRSGIESEQWDHLLDSLEGVMLSPSEDRWSWDLNGSGEFSVASARRYIDNNRLPDISSKTRWIKEVPIKVNVHAWKVRINGLPTRWNISRRGIDIPSILCPLCETGVESSKHLFFNCSVVRAIFRRVCIWWDVSYMELDSFDEWISWITNLRLPSKHKRLLEGVCYGLWWFIWAFRNKKIFGVVPSSKANIFDDLVLSSFFWCRYRWETGADAPDWSAGNILISSGANQSFAD</sequence>
<comment type="caution">
    <text evidence="2">The sequence shown here is derived from an EMBL/GenBank/DDBJ whole genome shotgun (WGS) entry which is preliminary data.</text>
</comment>